<sequence length="428" mass="49099">MTSAVVDKERLQCEFYLVKKKRQCGMTRRAGSRFCSEHSDDSDRVPCPLDPSHTVSVDKLRVHMRKCNKFRHDVSYQAKSRDIPWFQEGLNSIANGASADAKPKDETVVASIAIIERIFEQEFQDLPTLPLIEKKNELLEQTERYKTLINKKHARQQSSLIEHLKEASLWPSNDKHMQFIELGCGRAEFSRYVNIAVHLDQTQHESESESEEGPKEGTKNVPSFCLIDRASQRLRFDNKFSADVDSEVTLRREKIDIKDLKLDAVLNPDAHEYAAISKHLCGVATDLSLRCLLNSEKCNKGLKGILIAMCCRHVCQSSEYVNRDYISDLLAKHGPDMTYTDFFQCLKKFCSYYTCGLRPDMDPNGGAEEHFTKLTHNERKRIGYMARRIVDEGRQRFLQSRGFKTVLFRYVDNSVTLEDTALLALKDA</sequence>
<keyword evidence="8 15" id="KW-0819">tRNA processing</keyword>
<evidence type="ECO:0000313" key="17">
    <source>
        <dbReference type="EMBL" id="QGN16145.1"/>
    </source>
</evidence>
<comment type="catalytic activity">
    <reaction evidence="12 15">
        <text>cytidine(4) in tRNA(Pro) + S-adenosyl-L-methionine = 2'-O-methylcytidine(4) in tRNA(Pro) + S-adenosyl-L-homocysteine + H(+)</text>
        <dbReference type="Rhea" id="RHEA:32767"/>
        <dbReference type="Rhea" id="RHEA-COMP:10397"/>
        <dbReference type="Rhea" id="RHEA-COMP:10398"/>
        <dbReference type="ChEBI" id="CHEBI:15378"/>
        <dbReference type="ChEBI" id="CHEBI:57856"/>
        <dbReference type="ChEBI" id="CHEBI:59789"/>
        <dbReference type="ChEBI" id="CHEBI:74495"/>
        <dbReference type="ChEBI" id="CHEBI:82748"/>
        <dbReference type="EC" id="2.1.1.225"/>
    </reaction>
</comment>
<evidence type="ECO:0000256" key="9">
    <source>
        <dbReference type="ARBA" id="ARBA00022723"/>
    </source>
</evidence>
<evidence type="ECO:0000259" key="16">
    <source>
        <dbReference type="PROSITE" id="PS51800"/>
    </source>
</evidence>
<evidence type="ECO:0000256" key="11">
    <source>
        <dbReference type="ARBA" id="ARBA00022833"/>
    </source>
</evidence>
<dbReference type="PANTHER" id="PTHR12998">
    <property type="entry name" value="TRNA:M(4)X MODIFICATION ENZYME TRM13 HOMOLOG"/>
    <property type="match status" value="1"/>
</dbReference>
<protein>
    <recommendedName>
        <fullName evidence="4 15">tRNA:m(4)X modification enzyme TRM13</fullName>
        <ecNumber evidence="3 15">2.1.1.225</ecNumber>
    </recommendedName>
</protein>
<evidence type="ECO:0000256" key="7">
    <source>
        <dbReference type="ARBA" id="ARBA00022691"/>
    </source>
</evidence>
<dbReference type="Pfam" id="PF05253">
    <property type="entry name" value="zf-U11-48K"/>
    <property type="match status" value="1"/>
</dbReference>
<dbReference type="EMBL" id="CP015057">
    <property type="protein sequence ID" value="QGN16145.1"/>
    <property type="molecule type" value="Genomic_DNA"/>
</dbReference>
<keyword evidence="10 15" id="KW-0863">Zinc-finger</keyword>
<comment type="similarity">
    <text evidence="2 15">Belongs to the methyltransferase TRM13 family.</text>
</comment>
<dbReference type="Pfam" id="PF11722">
    <property type="entry name" value="zf-TRM13_CCCH"/>
    <property type="match status" value="1"/>
</dbReference>
<proteinExistence type="inferred from homology"/>
<dbReference type="InterPro" id="IPR022776">
    <property type="entry name" value="TRM13/UPF0224_CHHC_Znf_dom"/>
</dbReference>
<evidence type="ECO:0000256" key="8">
    <source>
        <dbReference type="ARBA" id="ARBA00022694"/>
    </source>
</evidence>
<dbReference type="InterPro" id="IPR007871">
    <property type="entry name" value="Methyltransferase_TRM13"/>
</dbReference>
<evidence type="ECO:0000256" key="4">
    <source>
        <dbReference type="ARBA" id="ARBA00015883"/>
    </source>
</evidence>
<keyword evidence="9 15" id="KW-0479">Metal-binding</keyword>
<keyword evidence="5 15" id="KW-0489">Methyltransferase</keyword>
<evidence type="ECO:0000256" key="12">
    <source>
        <dbReference type="ARBA" id="ARBA00048165"/>
    </source>
</evidence>
<reference evidence="17 18" key="1">
    <citation type="submission" date="2016-03" db="EMBL/GenBank/DDBJ databases">
        <title>How can Kluyveromyces marxianus grow so fast - potential evolutionary course in Saccharomyces Complex revealed by comparative genomics.</title>
        <authorList>
            <person name="Mo W."/>
            <person name="Lu W."/>
            <person name="Yang X."/>
            <person name="Qi J."/>
            <person name="Lv H."/>
        </authorList>
    </citation>
    <scope>NUCLEOTIDE SEQUENCE [LARGE SCALE GENOMIC DNA]</scope>
    <source>
        <strain evidence="17 18">FIM1</strain>
    </source>
</reference>
<evidence type="ECO:0000256" key="14">
    <source>
        <dbReference type="ARBA" id="ARBA00049393"/>
    </source>
</evidence>
<keyword evidence="11 15" id="KW-0862">Zinc</keyword>
<accession>A0ABX6EUX1</accession>
<reference evidence="17 18" key="2">
    <citation type="submission" date="2019-11" db="EMBL/GenBank/DDBJ databases">
        <authorList>
            <person name="Lu H."/>
        </authorList>
    </citation>
    <scope>NUCLEOTIDE SEQUENCE [LARGE SCALE GENOMIC DNA]</scope>
    <source>
        <strain evidence="17 18">FIM1</strain>
    </source>
</reference>
<evidence type="ECO:0000256" key="2">
    <source>
        <dbReference type="ARBA" id="ARBA00005265"/>
    </source>
</evidence>
<evidence type="ECO:0000256" key="6">
    <source>
        <dbReference type="ARBA" id="ARBA00022679"/>
    </source>
</evidence>
<evidence type="ECO:0000256" key="3">
    <source>
        <dbReference type="ARBA" id="ARBA00012810"/>
    </source>
</evidence>
<evidence type="ECO:0000256" key="10">
    <source>
        <dbReference type="ARBA" id="ARBA00022771"/>
    </source>
</evidence>
<evidence type="ECO:0000256" key="5">
    <source>
        <dbReference type="ARBA" id="ARBA00022603"/>
    </source>
</evidence>
<keyword evidence="18" id="KW-1185">Reference proteome</keyword>
<dbReference type="InterPro" id="IPR039044">
    <property type="entry name" value="Trm13"/>
</dbReference>
<evidence type="ECO:0000256" key="1">
    <source>
        <dbReference type="ARBA" id="ARBA00002267"/>
    </source>
</evidence>
<dbReference type="PANTHER" id="PTHR12998:SF0">
    <property type="entry name" value="TRNA:M(4)X MODIFICATION ENZYME TRM13 HOMOLOG"/>
    <property type="match status" value="1"/>
</dbReference>
<keyword evidence="6 15" id="KW-0808">Transferase</keyword>
<comment type="function">
    <text evidence="1 15">tRNA methylase which 2'-O-methylates cytidine(4) in tRNA(Pro) and tRNA(Gly)(GCC), and adenosine(4) in tRNA(His).</text>
</comment>
<dbReference type="Proteomes" id="UP000422736">
    <property type="component" value="Chromosome 4"/>
</dbReference>
<evidence type="ECO:0000313" key="18">
    <source>
        <dbReference type="Proteomes" id="UP000422736"/>
    </source>
</evidence>
<organism evidence="17 18">
    <name type="scientific">Kluyveromyces marxianus</name>
    <name type="common">Yeast</name>
    <name type="synonym">Candida kefyr</name>
    <dbReference type="NCBI Taxonomy" id="4911"/>
    <lineage>
        <taxon>Eukaryota</taxon>
        <taxon>Fungi</taxon>
        <taxon>Dikarya</taxon>
        <taxon>Ascomycota</taxon>
        <taxon>Saccharomycotina</taxon>
        <taxon>Saccharomycetes</taxon>
        <taxon>Saccharomycetales</taxon>
        <taxon>Saccharomycetaceae</taxon>
        <taxon>Kluyveromyces</taxon>
    </lineage>
</organism>
<comment type="catalytic activity">
    <reaction evidence="13 15">
        <text>cytidine(4) in tRNA(Gly)(GCC) + S-adenosyl-L-methionine = 2'-O-methylcytidine(4) in tRNA(Gly)(GCC) + S-adenosyl-L-homocysteine + H(+)</text>
        <dbReference type="Rhea" id="RHEA:43192"/>
        <dbReference type="Rhea" id="RHEA-COMP:10399"/>
        <dbReference type="Rhea" id="RHEA-COMP:10400"/>
        <dbReference type="ChEBI" id="CHEBI:15378"/>
        <dbReference type="ChEBI" id="CHEBI:57856"/>
        <dbReference type="ChEBI" id="CHEBI:59789"/>
        <dbReference type="ChEBI" id="CHEBI:74495"/>
        <dbReference type="ChEBI" id="CHEBI:82748"/>
        <dbReference type="EC" id="2.1.1.225"/>
    </reaction>
</comment>
<comment type="catalytic activity">
    <reaction evidence="14 15">
        <text>adenosine(4) in tRNA(His) + S-adenosyl-L-methionine = 2'-O-methyladenosine(4) in tRNA(His) + S-adenosyl-L-homocysteine + H(+)</text>
        <dbReference type="Rhea" id="RHEA:43196"/>
        <dbReference type="Rhea" id="RHEA-COMP:10401"/>
        <dbReference type="Rhea" id="RHEA-COMP:10402"/>
        <dbReference type="ChEBI" id="CHEBI:15378"/>
        <dbReference type="ChEBI" id="CHEBI:57856"/>
        <dbReference type="ChEBI" id="CHEBI:59789"/>
        <dbReference type="ChEBI" id="CHEBI:74411"/>
        <dbReference type="ChEBI" id="CHEBI:74477"/>
        <dbReference type="EC" id="2.1.1.225"/>
    </reaction>
</comment>
<dbReference type="PROSITE" id="PS51800">
    <property type="entry name" value="ZF_CHHC_U11_48K"/>
    <property type="match status" value="1"/>
</dbReference>
<evidence type="ECO:0000256" key="13">
    <source>
        <dbReference type="ARBA" id="ARBA00048635"/>
    </source>
</evidence>
<dbReference type="InterPro" id="IPR021721">
    <property type="entry name" value="Znf_CCCH-type_TRM13"/>
</dbReference>
<gene>
    <name evidence="17" type="primary">TRM13</name>
    <name evidence="17" type="ORF">FIM1_2846</name>
</gene>
<feature type="domain" description="CHHC U11-48K-type" evidence="16">
    <location>
        <begin position="44"/>
        <end position="71"/>
    </location>
</feature>
<keyword evidence="7 15" id="KW-0949">S-adenosyl-L-methionine</keyword>
<dbReference type="EC" id="2.1.1.225" evidence="3 15"/>
<evidence type="ECO:0000256" key="15">
    <source>
        <dbReference type="RuleBase" id="RU367103"/>
    </source>
</evidence>
<name>A0ABX6EUX1_KLUMA</name>
<dbReference type="Pfam" id="PF05206">
    <property type="entry name" value="TRM13"/>
    <property type="match status" value="1"/>
</dbReference>